<sequence length="576" mass="63603">MKRTFITLWRQPKTLVPVIAGTLLSLSSPVFAASQPDALEQGAATLDAREQLRQQERERALQSQNAPQTDTRLARPNVTLPDYPAHEKPCFTINQISLVGESADRFQWALGSAADAKGRCLGGQGIVLVINKVQNAILAKGYVTTRVMAQEQDLTKGVLTLTLQPGRVGDIRFDQPVSWRGRMWNVLPASSGDILNLRDIEQGLDNFRRVPSATADIKIVPGKHDATSDLLVNWKEARPVRLSLGLDDSGSKSTGRYLGSATLALDAPFAQNDLFYANVGKDVFQHGPFGNRSHTLNYFFPVGYWGFAANYNDYTYHQNIPNANEVLRYSGKSDNVQLTVSRLLYRDQSHKTTLNLRGYRKHSTNAVNDIDIDQQKRRTAGWELGFNQRSYLGTTTLDANISWRRGTGAFNALPAPEESRHEGSARTGLLLGDLGINQPFTVGEQPWRVYTSLRGQWSPNALTPQERMAIAGRYTVRGFDGEQVLSGEKGLLWRNDIAWNMFASGHEFYLAADYGRVDGPGTRYLVGHQLAGSAVGVRGALWGRLSYDVFAGIPLYKPSGFHTSGATAGFSVNLEI</sequence>
<keyword evidence="13" id="KW-1185">Reference proteome</keyword>
<dbReference type="InterPro" id="IPR034746">
    <property type="entry name" value="POTRA"/>
</dbReference>
<evidence type="ECO:0000256" key="10">
    <source>
        <dbReference type="SAM" id="SignalP"/>
    </source>
</evidence>
<dbReference type="PIRSF" id="PIRSF029745">
    <property type="entry name" value="FhaC"/>
    <property type="match status" value="1"/>
</dbReference>
<dbReference type="Gene3D" id="3.10.20.310">
    <property type="entry name" value="membrane protein fhac"/>
    <property type="match status" value="1"/>
</dbReference>
<evidence type="ECO:0000256" key="1">
    <source>
        <dbReference type="ARBA" id="ARBA00004442"/>
    </source>
</evidence>
<evidence type="ECO:0000256" key="3">
    <source>
        <dbReference type="ARBA" id="ARBA00022448"/>
    </source>
</evidence>
<feature type="chain" id="PRO_5045366276" evidence="10">
    <location>
        <begin position="33"/>
        <end position="576"/>
    </location>
</feature>
<dbReference type="PROSITE" id="PS51779">
    <property type="entry name" value="POTRA"/>
    <property type="match status" value="1"/>
</dbReference>
<dbReference type="InterPro" id="IPR035251">
    <property type="entry name" value="ShlB_POTRA"/>
</dbReference>
<feature type="signal peptide" evidence="10">
    <location>
        <begin position="1"/>
        <end position="32"/>
    </location>
</feature>
<evidence type="ECO:0000256" key="2">
    <source>
        <dbReference type="ARBA" id="ARBA00009055"/>
    </source>
</evidence>
<feature type="region of interest" description="Disordered" evidence="9">
    <location>
        <begin position="58"/>
        <end position="79"/>
    </location>
</feature>
<dbReference type="Proteomes" id="UP001165275">
    <property type="component" value="Unassembled WGS sequence"/>
</dbReference>
<evidence type="ECO:0000256" key="4">
    <source>
        <dbReference type="ARBA" id="ARBA00022452"/>
    </source>
</evidence>
<comment type="similarity">
    <text evidence="2">Belongs to the TPS (TC 1.B.20) family.</text>
</comment>
<reference evidence="12" key="1">
    <citation type="submission" date="2021-04" db="EMBL/GenBank/DDBJ databases">
        <title>Genome sequence of Serratia sp. arafor3.</title>
        <authorList>
            <person name="Besaury L."/>
        </authorList>
    </citation>
    <scope>NUCLEOTIDE SEQUENCE</scope>
    <source>
        <strain evidence="12">Arafor3</strain>
    </source>
</reference>
<evidence type="ECO:0000256" key="8">
    <source>
        <dbReference type="ARBA" id="ARBA00023237"/>
    </source>
</evidence>
<dbReference type="InterPro" id="IPR027282">
    <property type="entry name" value="TPS"/>
</dbReference>
<organism evidence="12 13">
    <name type="scientific">Serratia silvae</name>
    <dbReference type="NCBI Taxonomy" id="2824122"/>
    <lineage>
        <taxon>Bacteria</taxon>
        <taxon>Pseudomonadati</taxon>
        <taxon>Pseudomonadota</taxon>
        <taxon>Gammaproteobacteria</taxon>
        <taxon>Enterobacterales</taxon>
        <taxon>Yersiniaceae</taxon>
        <taxon>Serratia</taxon>
    </lineage>
</organism>
<evidence type="ECO:0000313" key="12">
    <source>
        <dbReference type="EMBL" id="MCL1028513.1"/>
    </source>
</evidence>
<keyword evidence="6" id="KW-0653">Protein transport</keyword>
<name>A0ABT0KAF8_9GAMM</name>
<keyword evidence="10" id="KW-0732">Signal</keyword>
<feature type="domain" description="POTRA" evidence="11">
    <location>
        <begin position="91"/>
        <end position="166"/>
    </location>
</feature>
<comment type="subcellular location">
    <subcellularLocation>
        <location evidence="1">Cell outer membrane</location>
    </subcellularLocation>
</comment>
<dbReference type="Pfam" id="PF08479">
    <property type="entry name" value="POTRA_2"/>
    <property type="match status" value="1"/>
</dbReference>
<evidence type="ECO:0000313" key="13">
    <source>
        <dbReference type="Proteomes" id="UP001165275"/>
    </source>
</evidence>
<proteinExistence type="inferred from homology"/>
<protein>
    <submittedName>
        <fullName evidence="12">ShlB/FhaC/HecB family hemolysin secretion/activation protein</fullName>
    </submittedName>
</protein>
<keyword evidence="7" id="KW-0472">Membrane</keyword>
<evidence type="ECO:0000256" key="5">
    <source>
        <dbReference type="ARBA" id="ARBA00022692"/>
    </source>
</evidence>
<evidence type="ECO:0000256" key="6">
    <source>
        <dbReference type="ARBA" id="ARBA00022927"/>
    </source>
</evidence>
<dbReference type="RefSeq" id="WP_248944790.1">
    <property type="nucleotide sequence ID" value="NZ_CBCSGY010000004.1"/>
</dbReference>
<dbReference type="EMBL" id="JAGQDC010000003">
    <property type="protein sequence ID" value="MCL1028513.1"/>
    <property type="molecule type" value="Genomic_DNA"/>
</dbReference>
<dbReference type="Pfam" id="PF17287">
    <property type="entry name" value="POTRA_3"/>
    <property type="match status" value="1"/>
</dbReference>
<gene>
    <name evidence="12" type="ORF">KAJ71_05610</name>
</gene>
<keyword evidence="4" id="KW-1134">Transmembrane beta strand</keyword>
<dbReference type="InterPro" id="IPR051544">
    <property type="entry name" value="TPS_OM_transporter"/>
</dbReference>
<evidence type="ECO:0000256" key="7">
    <source>
        <dbReference type="ARBA" id="ARBA00023136"/>
    </source>
</evidence>
<evidence type="ECO:0000259" key="11">
    <source>
        <dbReference type="PROSITE" id="PS51779"/>
    </source>
</evidence>
<keyword evidence="5" id="KW-0812">Transmembrane</keyword>
<dbReference type="InterPro" id="IPR013686">
    <property type="entry name" value="Polypept-transport_assoc_ShlB"/>
</dbReference>
<dbReference type="PANTHER" id="PTHR34597:SF3">
    <property type="entry name" value="OUTER MEMBRANE TRANSPORTER CDIB"/>
    <property type="match status" value="1"/>
</dbReference>
<dbReference type="PANTHER" id="PTHR34597">
    <property type="entry name" value="SLR1661 PROTEIN"/>
    <property type="match status" value="1"/>
</dbReference>
<evidence type="ECO:0000256" key="9">
    <source>
        <dbReference type="SAM" id="MobiDB-lite"/>
    </source>
</evidence>
<keyword evidence="8" id="KW-0998">Cell outer membrane</keyword>
<keyword evidence="3" id="KW-0813">Transport</keyword>
<dbReference type="InterPro" id="IPR005565">
    <property type="entry name" value="Hemolysn_activator_HlyB_C"/>
</dbReference>
<dbReference type="Gene3D" id="2.40.160.50">
    <property type="entry name" value="membrane protein fhac: a member of the omp85/tpsb transporter family"/>
    <property type="match status" value="1"/>
</dbReference>
<accession>A0ABT0KAF8</accession>
<dbReference type="Pfam" id="PF03865">
    <property type="entry name" value="ShlB"/>
    <property type="match status" value="1"/>
</dbReference>
<comment type="caution">
    <text evidence="12">The sequence shown here is derived from an EMBL/GenBank/DDBJ whole genome shotgun (WGS) entry which is preliminary data.</text>
</comment>